<keyword evidence="2" id="KW-0012">Acyltransferase</keyword>
<evidence type="ECO:0000256" key="2">
    <source>
        <dbReference type="ARBA" id="ARBA00023315"/>
    </source>
</evidence>
<comment type="caution">
    <text evidence="5">The sequence shown here is derived from an EMBL/GenBank/DDBJ whole genome shotgun (WGS) entry which is preliminary data.</text>
</comment>
<accession>A0ABS5E2Y1</accession>
<dbReference type="CDD" id="cd00830">
    <property type="entry name" value="KAS_III"/>
    <property type="match status" value="1"/>
</dbReference>
<evidence type="ECO:0000313" key="5">
    <source>
        <dbReference type="EMBL" id="MBQ0937770.1"/>
    </source>
</evidence>
<name>A0ABS5E2Y1_9BURK</name>
<proteinExistence type="predicted"/>
<dbReference type="InterPro" id="IPR013747">
    <property type="entry name" value="ACP_syn_III_C"/>
</dbReference>
<keyword evidence="6" id="KW-1185">Reference proteome</keyword>
<dbReference type="PANTHER" id="PTHR34069">
    <property type="entry name" value="3-OXOACYL-[ACYL-CARRIER-PROTEIN] SYNTHASE 3"/>
    <property type="match status" value="1"/>
</dbReference>
<dbReference type="NCBIfam" id="NF005703">
    <property type="entry name" value="PRK07515.1"/>
    <property type="match status" value="1"/>
</dbReference>
<dbReference type="Gene3D" id="3.40.47.10">
    <property type="match status" value="2"/>
</dbReference>
<reference evidence="5 6" key="1">
    <citation type="submission" date="2021-04" db="EMBL/GenBank/DDBJ databases">
        <title>The genome sequence of type strain Ideonella paludis KCTC 32238.</title>
        <authorList>
            <person name="Liu Y."/>
        </authorList>
    </citation>
    <scope>NUCLEOTIDE SEQUENCE [LARGE SCALE GENOMIC DNA]</scope>
    <source>
        <strain evidence="5 6">KCTC 32238</strain>
    </source>
</reference>
<feature type="domain" description="Beta-ketoacyl-[acyl-carrier-protein] synthase III C-terminal" evidence="3">
    <location>
        <begin position="282"/>
        <end position="371"/>
    </location>
</feature>
<dbReference type="InterPro" id="IPR016039">
    <property type="entry name" value="Thiolase-like"/>
</dbReference>
<dbReference type="PANTHER" id="PTHR34069:SF2">
    <property type="entry name" value="BETA-KETOACYL-[ACYL-CARRIER-PROTEIN] SYNTHASE III"/>
    <property type="match status" value="1"/>
</dbReference>
<dbReference type="SUPFAM" id="SSF53901">
    <property type="entry name" value="Thiolase-like"/>
    <property type="match status" value="1"/>
</dbReference>
<gene>
    <name evidence="5" type="ORF">KAK11_20765</name>
</gene>
<dbReference type="Pfam" id="PF08545">
    <property type="entry name" value="ACP_syn_III"/>
    <property type="match status" value="1"/>
</dbReference>
<keyword evidence="1" id="KW-0808">Transferase</keyword>
<dbReference type="InterPro" id="IPR013751">
    <property type="entry name" value="ACP_syn_III_N"/>
</dbReference>
<dbReference type="EMBL" id="JAGQDG010000009">
    <property type="protein sequence ID" value="MBQ0937770.1"/>
    <property type="molecule type" value="Genomic_DNA"/>
</dbReference>
<feature type="domain" description="Beta-ketoacyl-[acyl-carrier-protein] synthase III N-terminal" evidence="4">
    <location>
        <begin position="150"/>
        <end position="217"/>
    </location>
</feature>
<dbReference type="Pfam" id="PF08541">
    <property type="entry name" value="ACP_syn_III_C"/>
    <property type="match status" value="1"/>
</dbReference>
<protein>
    <submittedName>
        <fullName evidence="5">Beta-ketoacyl-ACP synthase III</fullName>
    </submittedName>
</protein>
<organism evidence="5 6">
    <name type="scientific">Ideonella paludis</name>
    <dbReference type="NCBI Taxonomy" id="1233411"/>
    <lineage>
        <taxon>Bacteria</taxon>
        <taxon>Pseudomonadati</taxon>
        <taxon>Pseudomonadota</taxon>
        <taxon>Betaproteobacteria</taxon>
        <taxon>Burkholderiales</taxon>
        <taxon>Sphaerotilaceae</taxon>
        <taxon>Ideonella</taxon>
    </lineage>
</organism>
<sequence length="373" mass="40755">MTAVVISGTGLFQAPHVITNAELVEAFNAYTERYNAEHAVAIAAGEREPLSPSSVEFIEKASGIKQRFVMDKAGVLDPARMYPKFEPRPDDQMSLMAEIGVDAAQKALAAAGREGHEIDAVICGASNMQRAYPAMAVEIQQGIGAQGYGFDMNVACSTATFAIEQAYNAVRSGSARRVLVVNPEITSAHLEWRDRDCHFIFGDVCTATVVERADEARSSDCFEILGTKLSTQFSNNIRNNFGFMNRCEDTPHDARDKTFRQEGRKVFKEVVPMAAAHISAHLEALGFTAPQVRRFWLHQANLGMNQFIIRKLLGQEPDAEVAPLILDRYANTSSAGSIIAFHETRGDMAKGDLGVICSFGAGYSIGSVLLRRQ</sequence>
<evidence type="ECO:0000259" key="4">
    <source>
        <dbReference type="Pfam" id="PF08545"/>
    </source>
</evidence>
<dbReference type="RefSeq" id="WP_210811444.1">
    <property type="nucleotide sequence ID" value="NZ_JAGQDG010000009.1"/>
</dbReference>
<evidence type="ECO:0000256" key="1">
    <source>
        <dbReference type="ARBA" id="ARBA00022679"/>
    </source>
</evidence>
<evidence type="ECO:0000313" key="6">
    <source>
        <dbReference type="Proteomes" id="UP000672097"/>
    </source>
</evidence>
<dbReference type="Proteomes" id="UP000672097">
    <property type="component" value="Unassembled WGS sequence"/>
</dbReference>
<evidence type="ECO:0000259" key="3">
    <source>
        <dbReference type="Pfam" id="PF08541"/>
    </source>
</evidence>